<evidence type="ECO:0000313" key="2">
    <source>
        <dbReference type="Proteomes" id="UP000821845"/>
    </source>
</evidence>
<evidence type="ECO:0000313" key="1">
    <source>
        <dbReference type="EMBL" id="KAH6939793.1"/>
    </source>
</evidence>
<organism evidence="1 2">
    <name type="scientific">Hyalomma asiaticum</name>
    <name type="common">Tick</name>
    <dbReference type="NCBI Taxonomy" id="266040"/>
    <lineage>
        <taxon>Eukaryota</taxon>
        <taxon>Metazoa</taxon>
        <taxon>Ecdysozoa</taxon>
        <taxon>Arthropoda</taxon>
        <taxon>Chelicerata</taxon>
        <taxon>Arachnida</taxon>
        <taxon>Acari</taxon>
        <taxon>Parasitiformes</taxon>
        <taxon>Ixodida</taxon>
        <taxon>Ixodoidea</taxon>
        <taxon>Ixodidae</taxon>
        <taxon>Hyalomminae</taxon>
        <taxon>Hyalomma</taxon>
    </lineage>
</organism>
<dbReference type="EMBL" id="CM023482">
    <property type="protein sequence ID" value="KAH6939793.1"/>
    <property type="molecule type" value="Genomic_DNA"/>
</dbReference>
<gene>
    <name evidence="1" type="ORF">HPB50_021615</name>
</gene>
<keyword evidence="2" id="KW-1185">Reference proteome</keyword>
<protein>
    <submittedName>
        <fullName evidence="1">Uncharacterized protein</fullName>
    </submittedName>
</protein>
<name>A0ACB7SY43_HYAAI</name>
<sequence length="185" mass="21056">MRSGEPARIKSRGNRIGWRGDIVSARARRSWPTHAQVHRRTHRERCTTWPTLAFGRPRSNDGRRAAATEGDSILENTRGVQRENEGCNELEVPKRARRAKRSEPQKGLPIKEKEKEIRKRKAEEKEQAALPVCGCDVAKKHHRELNAAQECPRDNGLGPVPQARSEQIVTRPRCLTREVTTPYSS</sequence>
<reference evidence="1" key="1">
    <citation type="submission" date="2020-05" db="EMBL/GenBank/DDBJ databases">
        <title>Large-scale comparative analyses of tick genomes elucidate their genetic diversity and vector capacities.</title>
        <authorList>
            <person name="Jia N."/>
            <person name="Wang J."/>
            <person name="Shi W."/>
            <person name="Du L."/>
            <person name="Sun Y."/>
            <person name="Zhan W."/>
            <person name="Jiang J."/>
            <person name="Wang Q."/>
            <person name="Zhang B."/>
            <person name="Ji P."/>
            <person name="Sakyi L.B."/>
            <person name="Cui X."/>
            <person name="Yuan T."/>
            <person name="Jiang B."/>
            <person name="Yang W."/>
            <person name="Lam T.T.-Y."/>
            <person name="Chang Q."/>
            <person name="Ding S."/>
            <person name="Wang X."/>
            <person name="Zhu J."/>
            <person name="Ruan X."/>
            <person name="Zhao L."/>
            <person name="Wei J."/>
            <person name="Que T."/>
            <person name="Du C."/>
            <person name="Cheng J."/>
            <person name="Dai P."/>
            <person name="Han X."/>
            <person name="Huang E."/>
            <person name="Gao Y."/>
            <person name="Liu J."/>
            <person name="Shao H."/>
            <person name="Ye R."/>
            <person name="Li L."/>
            <person name="Wei W."/>
            <person name="Wang X."/>
            <person name="Wang C."/>
            <person name="Yang T."/>
            <person name="Huo Q."/>
            <person name="Li W."/>
            <person name="Guo W."/>
            <person name="Chen H."/>
            <person name="Zhou L."/>
            <person name="Ni X."/>
            <person name="Tian J."/>
            <person name="Zhou Y."/>
            <person name="Sheng Y."/>
            <person name="Liu T."/>
            <person name="Pan Y."/>
            <person name="Xia L."/>
            <person name="Li J."/>
            <person name="Zhao F."/>
            <person name="Cao W."/>
        </authorList>
    </citation>
    <scope>NUCLEOTIDE SEQUENCE</scope>
    <source>
        <strain evidence="1">Hyas-2018</strain>
    </source>
</reference>
<comment type="caution">
    <text evidence="1">The sequence shown here is derived from an EMBL/GenBank/DDBJ whole genome shotgun (WGS) entry which is preliminary data.</text>
</comment>
<accession>A0ACB7SY43</accession>
<proteinExistence type="predicted"/>
<dbReference type="Proteomes" id="UP000821845">
    <property type="component" value="Chromosome 2"/>
</dbReference>